<dbReference type="Proteomes" id="UP000237105">
    <property type="component" value="Unassembled WGS sequence"/>
</dbReference>
<organism evidence="1 2">
    <name type="scientific">Parasponia andersonii</name>
    <name type="common">Sponia andersonii</name>
    <dbReference type="NCBI Taxonomy" id="3476"/>
    <lineage>
        <taxon>Eukaryota</taxon>
        <taxon>Viridiplantae</taxon>
        <taxon>Streptophyta</taxon>
        <taxon>Embryophyta</taxon>
        <taxon>Tracheophyta</taxon>
        <taxon>Spermatophyta</taxon>
        <taxon>Magnoliopsida</taxon>
        <taxon>eudicotyledons</taxon>
        <taxon>Gunneridae</taxon>
        <taxon>Pentapetalae</taxon>
        <taxon>rosids</taxon>
        <taxon>fabids</taxon>
        <taxon>Rosales</taxon>
        <taxon>Cannabaceae</taxon>
        <taxon>Parasponia</taxon>
    </lineage>
</organism>
<sequence length="141" mass="14036">MTTYIYLYRVNLGLPTGGGCRLRHEGLAAVAGGAPRGQARGRLNVAAELVGCSGEGCAVADAGARGPAVVRVGGGGGGRWLVSSGSVNSAGRSAGGAAGCGRAAAVDWRWWSQVFLGVSGFWRAAGEVAGCRLLGKTTESA</sequence>
<name>A0A2P5DH16_PARAD</name>
<reference evidence="2" key="1">
    <citation type="submission" date="2016-06" db="EMBL/GenBank/DDBJ databases">
        <title>Parallel loss of symbiosis genes in relatives of nitrogen-fixing non-legume Parasponia.</title>
        <authorList>
            <person name="Van Velzen R."/>
            <person name="Holmer R."/>
            <person name="Bu F."/>
            <person name="Rutten L."/>
            <person name="Van Zeijl A."/>
            <person name="Liu W."/>
            <person name="Santuari L."/>
            <person name="Cao Q."/>
            <person name="Sharma T."/>
            <person name="Shen D."/>
            <person name="Roswanjaya Y."/>
            <person name="Wardhani T."/>
            <person name="Kalhor M.S."/>
            <person name="Jansen J."/>
            <person name="Van den Hoogen J."/>
            <person name="Gungor B."/>
            <person name="Hartog M."/>
            <person name="Hontelez J."/>
            <person name="Verver J."/>
            <person name="Yang W.-C."/>
            <person name="Schijlen E."/>
            <person name="Repin R."/>
            <person name="Schilthuizen M."/>
            <person name="Schranz E."/>
            <person name="Heidstra R."/>
            <person name="Miyata K."/>
            <person name="Fedorova E."/>
            <person name="Kohlen W."/>
            <person name="Bisseling T."/>
            <person name="Smit S."/>
            <person name="Geurts R."/>
        </authorList>
    </citation>
    <scope>NUCLEOTIDE SEQUENCE [LARGE SCALE GENOMIC DNA]</scope>
    <source>
        <strain evidence="2">cv. WU1-14</strain>
    </source>
</reference>
<gene>
    <name evidence="1" type="ORF">PanWU01x14_063640</name>
</gene>
<evidence type="ECO:0000313" key="1">
    <source>
        <dbReference type="EMBL" id="PON72598.1"/>
    </source>
</evidence>
<comment type="caution">
    <text evidence="1">The sequence shown here is derived from an EMBL/GenBank/DDBJ whole genome shotgun (WGS) entry which is preliminary data.</text>
</comment>
<accession>A0A2P5DH16</accession>
<protein>
    <submittedName>
        <fullName evidence="1">Uncharacterized protein</fullName>
    </submittedName>
</protein>
<dbReference type="EMBL" id="JXTB01000038">
    <property type="protein sequence ID" value="PON72598.1"/>
    <property type="molecule type" value="Genomic_DNA"/>
</dbReference>
<dbReference type="AlphaFoldDB" id="A0A2P5DH16"/>
<keyword evidence="2" id="KW-1185">Reference proteome</keyword>
<proteinExistence type="predicted"/>
<evidence type="ECO:0000313" key="2">
    <source>
        <dbReference type="Proteomes" id="UP000237105"/>
    </source>
</evidence>